<evidence type="ECO:0000313" key="7">
    <source>
        <dbReference type="Proteomes" id="UP000007796"/>
    </source>
</evidence>
<keyword evidence="1" id="KW-0344">Guanine-nucleotide releasing factor</keyword>
<dbReference type="Pfam" id="PF25390">
    <property type="entry name" value="WD40_RLD"/>
    <property type="match status" value="1"/>
</dbReference>
<evidence type="ECO:0000256" key="1">
    <source>
        <dbReference type="ARBA" id="ARBA00022658"/>
    </source>
</evidence>
<dbReference type="Proteomes" id="UP000007796">
    <property type="component" value="Unassembled WGS sequence"/>
</dbReference>
<dbReference type="PROSITE" id="PS50012">
    <property type="entry name" value="RCC1_3"/>
    <property type="match status" value="3"/>
</dbReference>
<reference evidence="6 7" key="1">
    <citation type="journal article" date="2011" name="Proc. Natl. Acad. Sci. U.S.A.">
        <title>Genome and transcriptome analyses of the mountain pine beetle-fungal symbiont Grosmannia clavigera, a lodgepole pine pathogen.</title>
        <authorList>
            <person name="DiGuistini S."/>
            <person name="Wang Y."/>
            <person name="Liao N.Y."/>
            <person name="Taylor G."/>
            <person name="Tanguay P."/>
            <person name="Feau N."/>
            <person name="Henrissat B."/>
            <person name="Chan S.K."/>
            <person name="Hesse-Orce U."/>
            <person name="Alamouti S.M."/>
            <person name="Tsui C.K.M."/>
            <person name="Docking R.T."/>
            <person name="Levasseur A."/>
            <person name="Haridas S."/>
            <person name="Robertson G."/>
            <person name="Birol I."/>
            <person name="Holt R.A."/>
            <person name="Marra M.A."/>
            <person name="Hamelin R.C."/>
            <person name="Hirst M."/>
            <person name="Jones S.J.M."/>
            <person name="Bohlmann J."/>
            <person name="Breuil C."/>
        </authorList>
    </citation>
    <scope>NUCLEOTIDE SEQUENCE [LARGE SCALE GENOMIC DNA]</scope>
    <source>
        <strain evidence="7">kw1407 / UAMH 11150</strain>
    </source>
</reference>
<dbReference type="AlphaFoldDB" id="F0X9K4"/>
<name>F0X9K4_GROCL</name>
<dbReference type="PRINTS" id="PR00633">
    <property type="entry name" value="RCCNDNSATION"/>
</dbReference>
<dbReference type="PROSITE" id="PS00626">
    <property type="entry name" value="RCC1_2"/>
    <property type="match status" value="1"/>
</dbReference>
<dbReference type="eggNOG" id="KOG1426">
    <property type="taxonomic scope" value="Eukaryota"/>
</dbReference>
<accession>F0X9K4</accession>
<evidence type="ECO:0000313" key="6">
    <source>
        <dbReference type="EMBL" id="EFX05965.1"/>
    </source>
</evidence>
<dbReference type="InterPro" id="IPR009091">
    <property type="entry name" value="RCC1/BLIP-II"/>
</dbReference>
<dbReference type="InParanoid" id="F0X9K4"/>
<dbReference type="SUPFAM" id="SSF50985">
    <property type="entry name" value="RCC1/BLIP-II"/>
    <property type="match status" value="1"/>
</dbReference>
<dbReference type="GO" id="GO:0005085">
    <property type="term" value="F:guanyl-nucleotide exchange factor activity"/>
    <property type="evidence" value="ECO:0007669"/>
    <property type="project" value="TreeGrafter"/>
</dbReference>
<protein>
    <submittedName>
        <fullName evidence="6">Ran exchange factor prp20</fullName>
    </submittedName>
</protein>
<dbReference type="GeneID" id="25977201"/>
<dbReference type="GO" id="GO:0005737">
    <property type="term" value="C:cytoplasm"/>
    <property type="evidence" value="ECO:0007669"/>
    <property type="project" value="TreeGrafter"/>
</dbReference>
<feature type="repeat" description="RCC1" evidence="3">
    <location>
        <begin position="36"/>
        <end position="110"/>
    </location>
</feature>
<proteinExistence type="predicted"/>
<dbReference type="InterPro" id="IPR051553">
    <property type="entry name" value="Ran_GTPase-activating"/>
</dbReference>
<dbReference type="InterPro" id="IPR000408">
    <property type="entry name" value="Reg_chr_condens"/>
</dbReference>
<keyword evidence="7" id="KW-1185">Reference proteome</keyword>
<feature type="repeat" description="RCC1" evidence="3">
    <location>
        <begin position="179"/>
        <end position="244"/>
    </location>
</feature>
<dbReference type="STRING" id="655863.F0X9K4"/>
<dbReference type="PANTHER" id="PTHR45982">
    <property type="entry name" value="REGULATOR OF CHROMOSOME CONDENSATION"/>
    <property type="match status" value="1"/>
</dbReference>
<sequence length="271" mass="29014">MLNQFLSATEEGSTTGFEVVQMDCGGMHSIALTRDNQIVTWGVNDNGALGRETTWEAPMKDATADDSDDEAMLNPRESTPTAVSAEAFPPGTTFVQVAAGDSSSFALTSTGAVYGWGTFRTPDGKEVFSREPNPGRSRNRGGGSSYVQRQPTPTVIAGLSSITQLAVGANHALALDSRGRVWAWGCGDGHQLGIRMLDRNCLRDAAEGRLLHVALEPRCVGFPGGVRVRYIASGEYHALAVDTQDRVWGWGLEWGSAKQVPTRRAQCQIAA</sequence>
<evidence type="ECO:0000256" key="4">
    <source>
        <dbReference type="SAM" id="MobiDB-lite"/>
    </source>
</evidence>
<feature type="domain" description="RCC1-like" evidence="5">
    <location>
        <begin position="15"/>
        <end position="252"/>
    </location>
</feature>
<dbReference type="EMBL" id="GL629735">
    <property type="protein sequence ID" value="EFX05965.1"/>
    <property type="molecule type" value="Genomic_DNA"/>
</dbReference>
<dbReference type="PROSITE" id="PS00625">
    <property type="entry name" value="RCC1_1"/>
    <property type="match status" value="1"/>
</dbReference>
<dbReference type="PANTHER" id="PTHR45982:SF1">
    <property type="entry name" value="REGULATOR OF CHROMOSOME CONDENSATION"/>
    <property type="match status" value="1"/>
</dbReference>
<evidence type="ECO:0000256" key="2">
    <source>
        <dbReference type="ARBA" id="ARBA00022737"/>
    </source>
</evidence>
<evidence type="ECO:0000256" key="3">
    <source>
        <dbReference type="PROSITE-ProRule" id="PRU00235"/>
    </source>
</evidence>
<keyword evidence="2" id="KW-0677">Repeat</keyword>
<dbReference type="OrthoDB" id="61110at2759"/>
<feature type="region of interest" description="Disordered" evidence="4">
    <location>
        <begin position="123"/>
        <end position="150"/>
    </location>
</feature>
<gene>
    <name evidence="6" type="ORF">CMQ_4034</name>
</gene>
<dbReference type="RefSeq" id="XP_014175447.1">
    <property type="nucleotide sequence ID" value="XM_014319972.1"/>
</dbReference>
<feature type="repeat" description="RCC1" evidence="3">
    <location>
        <begin position="111"/>
        <end position="178"/>
    </location>
</feature>
<dbReference type="HOGENOM" id="CLU_1026937_0_0_1"/>
<dbReference type="Gene3D" id="2.130.10.30">
    <property type="entry name" value="Regulator of chromosome condensation 1/beta-lactamase-inhibitor protein II"/>
    <property type="match status" value="1"/>
</dbReference>
<dbReference type="InterPro" id="IPR058923">
    <property type="entry name" value="RCC1-like_dom"/>
</dbReference>
<evidence type="ECO:0000259" key="5">
    <source>
        <dbReference type="Pfam" id="PF25390"/>
    </source>
</evidence>
<organism evidence="7">
    <name type="scientific">Grosmannia clavigera (strain kw1407 / UAMH 11150)</name>
    <name type="common">Blue stain fungus</name>
    <name type="synonym">Graphiocladiella clavigera</name>
    <dbReference type="NCBI Taxonomy" id="655863"/>
    <lineage>
        <taxon>Eukaryota</taxon>
        <taxon>Fungi</taxon>
        <taxon>Dikarya</taxon>
        <taxon>Ascomycota</taxon>
        <taxon>Pezizomycotina</taxon>
        <taxon>Sordariomycetes</taxon>
        <taxon>Sordariomycetidae</taxon>
        <taxon>Ophiostomatales</taxon>
        <taxon>Ophiostomataceae</taxon>
        <taxon>Leptographium</taxon>
    </lineage>
</organism>